<dbReference type="PANTHER" id="PTHR45947">
    <property type="entry name" value="SULFOQUINOVOSYL TRANSFERASE SQD2"/>
    <property type="match status" value="1"/>
</dbReference>
<dbReference type="SUPFAM" id="SSF53756">
    <property type="entry name" value="UDP-Glycosyltransferase/glycogen phosphorylase"/>
    <property type="match status" value="1"/>
</dbReference>
<dbReference type="GO" id="GO:0016757">
    <property type="term" value="F:glycosyltransferase activity"/>
    <property type="evidence" value="ECO:0007669"/>
    <property type="project" value="InterPro"/>
</dbReference>
<dbReference type="AlphaFoldDB" id="A0A0E3ZHF5"/>
<evidence type="ECO:0000259" key="1">
    <source>
        <dbReference type="Pfam" id="PF00534"/>
    </source>
</evidence>
<proteinExistence type="predicted"/>
<sequence length="377" mass="42284">MHISHIISTIDIHAGGPSKSVCDLSVNQTIIHCSISIITRPSTTPYLRTSPNDKLALTFTKNFDSELSKKSALGSKNHILHGHGIWQMPVHQMAVVARRYNVPYIITPRGMLEPWALKAGKWKKKLALSMYQRKDLAKAACIHATAPMEAENIRKLGFKNPIAVIPNGIDVKEFPVKKRVIQKSRRTLLFLSRIHPKKGIEILIEAWAHLSSELKYDWHVEIAGNGDKAYIEQLKQLIINKGLSEEISILGPQFEEAKIRTYHRADLFVLPTYSENFGVVVAEALACGVPVITTKGAPWEDLERCNAGWWIDVGVEPLKACLREALAVDAHSLIEMGRNGRKLVKEDYSIQAVAKQTIELYKWVLGEGETPKFVYAD</sequence>
<protein>
    <recommendedName>
        <fullName evidence="5">Glycosyl transferase family 1</fullName>
    </recommendedName>
</protein>
<keyword evidence="4" id="KW-1185">Reference proteome</keyword>
<feature type="domain" description="Glycosyltransferase subfamily 4-like N-terminal" evidence="2">
    <location>
        <begin position="76"/>
        <end position="168"/>
    </location>
</feature>
<dbReference type="STRING" id="400092.PKOR_00710"/>
<evidence type="ECO:0000259" key="2">
    <source>
        <dbReference type="Pfam" id="PF13579"/>
    </source>
</evidence>
<reference evidence="3 4" key="1">
    <citation type="journal article" date="2015" name="Sci. Rep.">
        <title>Unraveling adaptation of Pontibacter korlensis to radiation and infertility in desert through complete genome and comparative transcriptomic analysis.</title>
        <authorList>
            <person name="Dai J."/>
            <person name="Dai W."/>
            <person name="Qiu C."/>
            <person name="Yang Z."/>
            <person name="Zhang Y."/>
            <person name="Zhou M."/>
            <person name="Zhang L."/>
            <person name="Fang C."/>
            <person name="Gao Q."/>
            <person name="Yang Q."/>
            <person name="Li X."/>
            <person name="Wang Z."/>
            <person name="Wang Z."/>
            <person name="Jia Z."/>
            <person name="Chen X."/>
        </authorList>
    </citation>
    <scope>NUCLEOTIDE SEQUENCE [LARGE SCALE GENOMIC DNA]</scope>
    <source>
        <strain evidence="3 4">X14-1T</strain>
    </source>
</reference>
<organism evidence="3 4">
    <name type="scientific">Pontibacter korlensis</name>
    <dbReference type="NCBI Taxonomy" id="400092"/>
    <lineage>
        <taxon>Bacteria</taxon>
        <taxon>Pseudomonadati</taxon>
        <taxon>Bacteroidota</taxon>
        <taxon>Cytophagia</taxon>
        <taxon>Cytophagales</taxon>
        <taxon>Hymenobacteraceae</taxon>
        <taxon>Pontibacter</taxon>
    </lineage>
</organism>
<dbReference type="KEGG" id="pko:PKOR_00710"/>
<evidence type="ECO:0008006" key="5">
    <source>
        <dbReference type="Google" id="ProtNLM"/>
    </source>
</evidence>
<dbReference type="HOGENOM" id="CLU_009583_2_1_10"/>
<dbReference type="Pfam" id="PF00534">
    <property type="entry name" value="Glycos_transf_1"/>
    <property type="match status" value="1"/>
</dbReference>
<dbReference type="InterPro" id="IPR050194">
    <property type="entry name" value="Glycosyltransferase_grp1"/>
</dbReference>
<evidence type="ECO:0000313" key="4">
    <source>
        <dbReference type="Proteomes" id="UP000033109"/>
    </source>
</evidence>
<feature type="domain" description="Glycosyl transferase family 1" evidence="1">
    <location>
        <begin position="177"/>
        <end position="341"/>
    </location>
</feature>
<dbReference type="OrthoDB" id="9790710at2"/>
<gene>
    <name evidence="3" type="ORF">PKOR_00710</name>
</gene>
<dbReference type="PATRIC" id="fig|400092.3.peg.166"/>
<dbReference type="Proteomes" id="UP000033109">
    <property type="component" value="Chromosome"/>
</dbReference>
<name>A0A0E3ZHF5_9BACT</name>
<dbReference type="PANTHER" id="PTHR45947:SF3">
    <property type="entry name" value="SULFOQUINOVOSYL TRANSFERASE SQD2"/>
    <property type="match status" value="1"/>
</dbReference>
<evidence type="ECO:0000313" key="3">
    <source>
        <dbReference type="EMBL" id="AKD05425.1"/>
    </source>
</evidence>
<dbReference type="InterPro" id="IPR001296">
    <property type="entry name" value="Glyco_trans_1"/>
</dbReference>
<dbReference type="EMBL" id="CP009621">
    <property type="protein sequence ID" value="AKD05425.1"/>
    <property type="molecule type" value="Genomic_DNA"/>
</dbReference>
<accession>A0A0E3ZHF5</accession>
<dbReference type="InterPro" id="IPR028098">
    <property type="entry name" value="Glyco_trans_4-like_N"/>
</dbReference>
<dbReference type="Gene3D" id="3.40.50.2000">
    <property type="entry name" value="Glycogen Phosphorylase B"/>
    <property type="match status" value="2"/>
</dbReference>
<dbReference type="Pfam" id="PF13579">
    <property type="entry name" value="Glyco_trans_4_4"/>
    <property type="match status" value="1"/>
</dbReference>